<dbReference type="InterPro" id="IPR029035">
    <property type="entry name" value="DHS-like_NAD/FAD-binding_dom"/>
</dbReference>
<gene>
    <name evidence="1" type="ORF">DSAG12_03961</name>
</gene>
<reference evidence="1 2" key="2">
    <citation type="journal article" date="2024" name="Int. J. Syst. Evol. Microbiol.">
        <title>Promethearchaeum syntrophicum gen. nov., sp. nov., an anaerobic, obligately syntrophic archaeon, the first isolate of the lineage 'Asgard' archaea, and proposal of the new archaeal phylum Promethearchaeota phyl. nov. and kingdom Promethearchaeati regn. nov.</title>
        <authorList>
            <person name="Imachi H."/>
            <person name="Nobu M.K."/>
            <person name="Kato S."/>
            <person name="Takaki Y."/>
            <person name="Miyazaki M."/>
            <person name="Miyata M."/>
            <person name="Ogawara M."/>
            <person name="Saito Y."/>
            <person name="Sakai S."/>
            <person name="Tahara Y.O."/>
            <person name="Takano Y."/>
            <person name="Tasumi E."/>
            <person name="Uematsu K."/>
            <person name="Yoshimura T."/>
            <person name="Itoh T."/>
            <person name="Ohkuma M."/>
            <person name="Takai K."/>
        </authorList>
    </citation>
    <scope>NUCLEOTIDE SEQUENCE [LARGE SCALE GENOMIC DNA]</scope>
    <source>
        <strain evidence="1 2">MK-D1</strain>
    </source>
</reference>
<dbReference type="Proteomes" id="UP000321408">
    <property type="component" value="Chromosome"/>
</dbReference>
<dbReference type="KEGG" id="psyt:DSAG12_03961"/>
<organism evidence="1 2">
    <name type="scientific">Promethearchaeum syntrophicum</name>
    <dbReference type="NCBI Taxonomy" id="2594042"/>
    <lineage>
        <taxon>Archaea</taxon>
        <taxon>Promethearchaeati</taxon>
        <taxon>Promethearchaeota</taxon>
        <taxon>Promethearchaeia</taxon>
        <taxon>Promethearchaeales</taxon>
        <taxon>Promethearchaeaceae</taxon>
        <taxon>Promethearchaeum</taxon>
    </lineage>
</organism>
<name>A0A5B9DHA9_9ARCH</name>
<dbReference type="RefSeq" id="WP_244626288.1">
    <property type="nucleotide sequence ID" value="NZ_CP042905.2"/>
</dbReference>
<dbReference type="AlphaFoldDB" id="A0A5B9DHA9"/>
<keyword evidence="2" id="KW-1185">Reference proteome</keyword>
<evidence type="ECO:0000313" key="2">
    <source>
        <dbReference type="Proteomes" id="UP000321408"/>
    </source>
</evidence>
<dbReference type="EMBL" id="CP042905">
    <property type="protein sequence ID" value="QEE18123.1"/>
    <property type="molecule type" value="Genomic_DNA"/>
</dbReference>
<sequence length="99" mass="11344">MRNYDICEDKARKTIVMLVMGTSIRVTPASDLVDIVEKQGGKVILFTRSDTPKDDLASLHIRGDLSDILLMIPKELKKYLQTQDNIPKSVRKLIRKYKI</sequence>
<reference evidence="1 2" key="1">
    <citation type="journal article" date="2020" name="Nature">
        <title>Isolation of an archaeon at the prokaryote-eukaryote interface.</title>
        <authorList>
            <person name="Imachi H."/>
            <person name="Nobu M.K."/>
            <person name="Nakahara N."/>
            <person name="Morono Y."/>
            <person name="Ogawara M."/>
            <person name="Takaki Y."/>
            <person name="Takano Y."/>
            <person name="Uematsu K."/>
            <person name="Ikuta T."/>
            <person name="Ito M."/>
            <person name="Matsui Y."/>
            <person name="Miyazaki M."/>
            <person name="Murata K."/>
            <person name="Saito Y."/>
            <person name="Sakai S."/>
            <person name="Song C."/>
            <person name="Tasumi E."/>
            <person name="Yamanaka Y."/>
            <person name="Yamaguchi T."/>
            <person name="Kamagata Y."/>
            <person name="Tamaki H."/>
            <person name="Takai K."/>
        </authorList>
    </citation>
    <scope>NUCLEOTIDE SEQUENCE [LARGE SCALE GENOMIC DNA]</scope>
    <source>
        <strain evidence="1 2">MK-D1</strain>
    </source>
</reference>
<accession>A0A5B9DHA9</accession>
<proteinExistence type="predicted"/>
<dbReference type="GeneID" id="41331926"/>
<dbReference type="Gene3D" id="3.40.50.1220">
    <property type="entry name" value="TPP-binding domain"/>
    <property type="match status" value="1"/>
</dbReference>
<evidence type="ECO:0000313" key="1">
    <source>
        <dbReference type="EMBL" id="QEE18123.1"/>
    </source>
</evidence>
<protein>
    <submittedName>
        <fullName evidence="1">Uncharacterized protein</fullName>
    </submittedName>
</protein>
<dbReference type="SUPFAM" id="SSF52467">
    <property type="entry name" value="DHS-like NAD/FAD-binding domain"/>
    <property type="match status" value="1"/>
</dbReference>